<evidence type="ECO:0000256" key="4">
    <source>
        <dbReference type="ARBA" id="ARBA00022963"/>
    </source>
</evidence>
<dbReference type="EC" id="3.1.4.11" evidence="1 7"/>
<dbReference type="GO" id="GO:0004435">
    <property type="term" value="F:phosphatidylinositol-4,5-bisphosphate phospholipase C activity"/>
    <property type="evidence" value="ECO:0007669"/>
    <property type="project" value="UniProtKB-EC"/>
</dbReference>
<evidence type="ECO:0000313" key="13">
    <source>
        <dbReference type="Proteomes" id="UP001140513"/>
    </source>
</evidence>
<dbReference type="Gene3D" id="2.30.29.30">
    <property type="entry name" value="Pleckstrin-homology domain (PH domain)/Phosphotyrosine-binding domain (PTB)"/>
    <property type="match status" value="1"/>
</dbReference>
<comment type="catalytic activity">
    <reaction evidence="7">
        <text>a 1,2-diacyl-sn-glycero-3-phospho-(1D-myo-inositol-4,5-bisphosphate) + H2O = 1D-myo-inositol 1,4,5-trisphosphate + a 1,2-diacyl-sn-glycerol + H(+)</text>
        <dbReference type="Rhea" id="RHEA:33179"/>
        <dbReference type="ChEBI" id="CHEBI:15377"/>
        <dbReference type="ChEBI" id="CHEBI:15378"/>
        <dbReference type="ChEBI" id="CHEBI:17815"/>
        <dbReference type="ChEBI" id="CHEBI:58456"/>
        <dbReference type="ChEBI" id="CHEBI:203600"/>
        <dbReference type="EC" id="3.1.4.11"/>
    </reaction>
</comment>
<dbReference type="InterPro" id="IPR037755">
    <property type="entry name" value="Plc1_PH"/>
</dbReference>
<gene>
    <name evidence="12" type="ORF">N0V89_006722</name>
</gene>
<evidence type="ECO:0000259" key="11">
    <source>
        <dbReference type="PROSITE" id="PS50222"/>
    </source>
</evidence>
<dbReference type="FunFam" id="3.20.20.190:FF:000049">
    <property type="entry name" value="Phosphoinositide phospholipase C"/>
    <property type="match status" value="1"/>
</dbReference>
<proteinExistence type="predicted"/>
<dbReference type="SUPFAM" id="SSF47473">
    <property type="entry name" value="EF-hand"/>
    <property type="match status" value="1"/>
</dbReference>
<dbReference type="GO" id="GO:0048015">
    <property type="term" value="P:phosphatidylinositol-mediated signaling"/>
    <property type="evidence" value="ECO:0007669"/>
    <property type="project" value="TreeGrafter"/>
</dbReference>
<accession>A0A9W8XI70</accession>
<dbReference type="Gene3D" id="3.20.20.190">
    <property type="entry name" value="Phosphatidylinositol (PI) phosphodiesterase"/>
    <property type="match status" value="1"/>
</dbReference>
<feature type="compositionally biased region" description="Basic and acidic residues" evidence="8">
    <location>
        <begin position="1103"/>
        <end position="1114"/>
    </location>
</feature>
<dbReference type="PROSITE" id="PS00018">
    <property type="entry name" value="EF_HAND_1"/>
    <property type="match status" value="1"/>
</dbReference>
<dbReference type="AlphaFoldDB" id="A0A9W8XI70"/>
<keyword evidence="3" id="KW-0106">Calcium</keyword>
<organism evidence="12 13">
    <name type="scientific">Didymosphaeria variabile</name>
    <dbReference type="NCBI Taxonomy" id="1932322"/>
    <lineage>
        <taxon>Eukaryota</taxon>
        <taxon>Fungi</taxon>
        <taxon>Dikarya</taxon>
        <taxon>Ascomycota</taxon>
        <taxon>Pezizomycotina</taxon>
        <taxon>Dothideomycetes</taxon>
        <taxon>Pleosporomycetidae</taxon>
        <taxon>Pleosporales</taxon>
        <taxon>Massarineae</taxon>
        <taxon>Didymosphaeriaceae</taxon>
        <taxon>Didymosphaeria</taxon>
    </lineage>
</organism>
<dbReference type="RefSeq" id="XP_056069738.1">
    <property type="nucleotide sequence ID" value="XM_056215491.1"/>
</dbReference>
<feature type="region of interest" description="Disordered" evidence="8">
    <location>
        <begin position="1059"/>
        <end position="1126"/>
    </location>
</feature>
<feature type="region of interest" description="Disordered" evidence="8">
    <location>
        <begin position="1"/>
        <end position="23"/>
    </location>
</feature>
<dbReference type="GO" id="GO:0051209">
    <property type="term" value="P:release of sequestered calcium ion into cytosol"/>
    <property type="evidence" value="ECO:0007669"/>
    <property type="project" value="TreeGrafter"/>
</dbReference>
<dbReference type="PROSITE" id="PS50008">
    <property type="entry name" value="PIPLC_Y_DOMAIN"/>
    <property type="match status" value="1"/>
</dbReference>
<dbReference type="PROSITE" id="PS50007">
    <property type="entry name" value="PIPLC_X_DOMAIN"/>
    <property type="match status" value="1"/>
</dbReference>
<evidence type="ECO:0000313" key="12">
    <source>
        <dbReference type="EMBL" id="KAJ4351382.1"/>
    </source>
</evidence>
<dbReference type="SMART" id="SM00239">
    <property type="entry name" value="C2"/>
    <property type="match status" value="1"/>
</dbReference>
<keyword evidence="6" id="KW-0807">Transducer</keyword>
<dbReference type="SMART" id="SM00148">
    <property type="entry name" value="PLCXc"/>
    <property type="match status" value="1"/>
</dbReference>
<evidence type="ECO:0000256" key="1">
    <source>
        <dbReference type="ARBA" id="ARBA00012368"/>
    </source>
</evidence>
<dbReference type="CDD" id="cd00275">
    <property type="entry name" value="C2_PLC_like"/>
    <property type="match status" value="1"/>
</dbReference>
<feature type="domain" description="PI-PLC Y-box" evidence="10">
    <location>
        <begin position="759"/>
        <end position="878"/>
    </location>
</feature>
<dbReference type="GO" id="GO:0005509">
    <property type="term" value="F:calcium ion binding"/>
    <property type="evidence" value="ECO:0007669"/>
    <property type="project" value="InterPro"/>
</dbReference>
<feature type="domain" description="EF-hand" evidence="11">
    <location>
        <begin position="371"/>
        <end position="406"/>
    </location>
</feature>
<feature type="compositionally biased region" description="Low complexity" evidence="8">
    <location>
        <begin position="685"/>
        <end position="698"/>
    </location>
</feature>
<dbReference type="SUPFAM" id="SSF50729">
    <property type="entry name" value="PH domain-like"/>
    <property type="match status" value="1"/>
</dbReference>
<evidence type="ECO:0000256" key="8">
    <source>
        <dbReference type="SAM" id="MobiDB-lite"/>
    </source>
</evidence>
<dbReference type="InterPro" id="IPR000909">
    <property type="entry name" value="PLipase_C_PInositol-sp_X_dom"/>
</dbReference>
<dbReference type="InterPro" id="IPR035892">
    <property type="entry name" value="C2_domain_sf"/>
</dbReference>
<dbReference type="InterPro" id="IPR011992">
    <property type="entry name" value="EF-hand-dom_pair"/>
</dbReference>
<dbReference type="Proteomes" id="UP001140513">
    <property type="component" value="Unassembled WGS sequence"/>
</dbReference>
<keyword evidence="2 7" id="KW-0378">Hydrolase</keyword>
<evidence type="ECO:0000259" key="9">
    <source>
        <dbReference type="PROSITE" id="PS50004"/>
    </source>
</evidence>
<dbReference type="InterPro" id="IPR000008">
    <property type="entry name" value="C2_dom"/>
</dbReference>
<evidence type="ECO:0000256" key="2">
    <source>
        <dbReference type="ARBA" id="ARBA00022801"/>
    </source>
</evidence>
<dbReference type="Gene3D" id="1.10.238.10">
    <property type="entry name" value="EF-hand"/>
    <property type="match status" value="1"/>
</dbReference>
<dbReference type="CDD" id="cd13360">
    <property type="entry name" value="PH_PLC_fungal"/>
    <property type="match status" value="1"/>
</dbReference>
<dbReference type="PANTHER" id="PTHR10336:SF36">
    <property type="entry name" value="1-PHOSPHATIDYLINOSITOL 4,5-BISPHOSPHATE PHOSPHODIESTERASE BETA-4"/>
    <property type="match status" value="1"/>
</dbReference>
<evidence type="ECO:0000256" key="3">
    <source>
        <dbReference type="ARBA" id="ARBA00022837"/>
    </source>
</evidence>
<dbReference type="SUPFAM" id="SSF51695">
    <property type="entry name" value="PLC-like phosphodiesterases"/>
    <property type="match status" value="1"/>
</dbReference>
<dbReference type="CDD" id="cd16207">
    <property type="entry name" value="EFh_ScPlc1p_like"/>
    <property type="match status" value="1"/>
</dbReference>
<sequence>MSLRNGDLKAHRPRLPSPQPSFARAITIPSARDSPASISSHFGRNGSLSSTPEGIVPLTSCSLPAVPSYMLPESLIQPPMSTPPTSSPNAMAEALSRGPGLIRRVSRGAQGLPNKFRRGGSAAQREKSSGPVIMRRRSNSRTAVEGAMELSDLDINYLDDEDAELAVDEDGDPIIDALGIASSRPMVSSIPSTTVSAPKRNSRVEQGTLLFKVTKKAKKNIILRLDLDSAKVFWDSSRPWKFFYIDDVKDFRTGADAKHYREELGYDERYEPYWLTIVYSDTSRSKGKVKTMHLIAPDVFVFNMWTDTLNAVSRDRIDMMASLMGFGEKSARLVWDRQMKRRFNGKVHASEEETMDLPGTIELCRSLHINCSEEMLRSYFVEADQDHTNSLNQEEFLHFVRRLRKRKDLKQIYKQFTPAPNSGMDQHTFFEFLQREQGIDVNANVEHWISVFEKLAGAAKPKATPPDVDEIPLPPTMNFPAFQTFLTSDVHNPIFKPNNSTSKLDRPLSEYFISSSHNTYLLGPQVKGTSSTEAYITALQKGCRCLEIDCWDGNDGKPIVTHGRTLTKSITFLDAIKVIDKYAFVESQYPLILSLEVHCSPDQQAIMVKTMLEEFGDKLVLQPITDSYHLPSPEELRGRILIKVKGPPEELDTRALAQELTTRKRERSFSSPWSRPVQMDNSVIPNSPLVSSPHSLSPPERANAFWASPRTSATSTTYIATPSLISSADDSDSPHATAAEDQEKRKPKKTKTSNITDVLGRLGVYTRGIKFTDFDAVEADTPNHVISFNERTFDRLTKAGGRDKQRLEAHNMSCLMRVYPSGHRIMSSNFDPLRFWRRGVQMAATNWQTYDLGQQLNEAMFAGGNDRSGYVLKPAELRHHDQTPVVGPRRAPKMEVKFTVQIISAQQLPRPKTDAPISPFVQFEMYCAEDAGPNATGIGGQDVSTHKDGYSGIGQPLKKRTRIVPGNGYNPEFKDEIEMTVTTRCPDLVFVRWTVWNTVEGKPESAPLAQFTAKLNAVQQGYRHIPLFDSNGEQYLFSRLFCKIKKQDIVPASTLSAMAGHNSRRASVEPMSPPSEQTNTRSNSSNIFKRLIRAPSERRKRKEEKSNGDWKDQDWDVISRSSTVER</sequence>
<dbReference type="InterPro" id="IPR018247">
    <property type="entry name" value="EF_Hand_1_Ca_BS"/>
</dbReference>
<evidence type="ECO:0000256" key="7">
    <source>
        <dbReference type="RuleBase" id="RU361133"/>
    </source>
</evidence>
<dbReference type="Gene3D" id="2.60.40.150">
    <property type="entry name" value="C2 domain"/>
    <property type="match status" value="1"/>
</dbReference>
<reference evidence="12" key="1">
    <citation type="submission" date="2022-10" db="EMBL/GenBank/DDBJ databases">
        <title>Tapping the CABI collections for fungal endophytes: first genome assemblies for Collariella, Neodidymelliopsis, Ascochyta clinopodiicola, Didymella pomorum, Didymosphaeria variabile, Neocosmospora piperis and Neocucurbitaria cava.</title>
        <authorList>
            <person name="Hill R."/>
        </authorList>
    </citation>
    <scope>NUCLEOTIDE SEQUENCE</scope>
    <source>
        <strain evidence="12">IMI 356815</strain>
    </source>
</reference>
<dbReference type="InterPro" id="IPR002048">
    <property type="entry name" value="EF_hand_dom"/>
</dbReference>
<dbReference type="PROSITE" id="PS50004">
    <property type="entry name" value="C2"/>
    <property type="match status" value="1"/>
</dbReference>
<keyword evidence="13" id="KW-1185">Reference proteome</keyword>
<feature type="region of interest" description="Disordered" evidence="8">
    <location>
        <begin position="109"/>
        <end position="132"/>
    </location>
</feature>
<dbReference type="PROSITE" id="PS50222">
    <property type="entry name" value="EF_HAND_2"/>
    <property type="match status" value="1"/>
</dbReference>
<feature type="domain" description="C2" evidence="9">
    <location>
        <begin position="878"/>
        <end position="1029"/>
    </location>
</feature>
<dbReference type="SUPFAM" id="SSF49562">
    <property type="entry name" value="C2 domain (Calcium/lipid-binding domain, CaLB)"/>
    <property type="match status" value="1"/>
</dbReference>
<dbReference type="EMBL" id="JAPEUX010000005">
    <property type="protein sequence ID" value="KAJ4351382.1"/>
    <property type="molecule type" value="Genomic_DNA"/>
</dbReference>
<feature type="region of interest" description="Disordered" evidence="8">
    <location>
        <begin position="661"/>
        <end position="698"/>
    </location>
</feature>
<dbReference type="InterPro" id="IPR011993">
    <property type="entry name" value="PH-like_dom_sf"/>
</dbReference>
<feature type="compositionally biased region" description="Polar residues" evidence="8">
    <location>
        <begin position="669"/>
        <end position="684"/>
    </location>
</feature>
<evidence type="ECO:0000259" key="10">
    <source>
        <dbReference type="PROSITE" id="PS50008"/>
    </source>
</evidence>
<dbReference type="InterPro" id="IPR001192">
    <property type="entry name" value="PI-PLC_fam"/>
</dbReference>
<feature type="region of interest" description="Disordered" evidence="8">
    <location>
        <begin position="724"/>
        <end position="752"/>
    </location>
</feature>
<evidence type="ECO:0000256" key="5">
    <source>
        <dbReference type="ARBA" id="ARBA00023098"/>
    </source>
</evidence>
<dbReference type="GO" id="GO:0016042">
    <property type="term" value="P:lipid catabolic process"/>
    <property type="evidence" value="ECO:0007669"/>
    <property type="project" value="UniProtKB-KW"/>
</dbReference>
<dbReference type="Pfam" id="PF00387">
    <property type="entry name" value="PI-PLC-Y"/>
    <property type="match status" value="1"/>
</dbReference>
<name>A0A9W8XI70_9PLEO</name>
<dbReference type="CDD" id="cd08598">
    <property type="entry name" value="PI-PLC1c_yeast"/>
    <property type="match status" value="1"/>
</dbReference>
<dbReference type="InterPro" id="IPR017946">
    <property type="entry name" value="PLC-like_Pdiesterase_TIM-brl"/>
</dbReference>
<dbReference type="PRINTS" id="PR00390">
    <property type="entry name" value="PHPHLIPASEC"/>
</dbReference>
<comment type="caution">
    <text evidence="12">The sequence shown here is derived from an EMBL/GenBank/DDBJ whole genome shotgun (WGS) entry which is preliminary data.</text>
</comment>
<evidence type="ECO:0000256" key="6">
    <source>
        <dbReference type="ARBA" id="ARBA00023224"/>
    </source>
</evidence>
<dbReference type="OrthoDB" id="269822at2759"/>
<dbReference type="SMART" id="SM00149">
    <property type="entry name" value="PLCYc"/>
    <property type="match status" value="1"/>
</dbReference>
<feature type="compositionally biased region" description="Basic and acidic residues" evidence="8">
    <location>
        <begin position="1"/>
        <end position="10"/>
    </location>
</feature>
<feature type="compositionally biased region" description="Polar residues" evidence="8">
    <location>
        <begin position="1074"/>
        <end position="1087"/>
    </location>
</feature>
<protein>
    <recommendedName>
        <fullName evidence="1 7">Phosphoinositide phospholipase C</fullName>
        <ecNumber evidence="1 7">3.1.4.11</ecNumber>
    </recommendedName>
</protein>
<dbReference type="GeneID" id="80910252"/>
<keyword evidence="4 7" id="KW-0442">Lipid degradation</keyword>
<dbReference type="PANTHER" id="PTHR10336">
    <property type="entry name" value="PHOSPHOINOSITIDE-SPECIFIC PHOSPHOLIPASE C FAMILY PROTEIN"/>
    <property type="match status" value="1"/>
</dbReference>
<dbReference type="Pfam" id="PF00388">
    <property type="entry name" value="PI-PLC-X"/>
    <property type="match status" value="1"/>
</dbReference>
<dbReference type="InterPro" id="IPR001711">
    <property type="entry name" value="PLipase_C_Pinositol-sp_Y"/>
</dbReference>
<keyword evidence="5 7" id="KW-0443">Lipid metabolism</keyword>